<dbReference type="AlphaFoldDB" id="A0A7C9GPU2"/>
<evidence type="ECO:0000313" key="9">
    <source>
        <dbReference type="Proteomes" id="UP000481327"/>
    </source>
</evidence>
<keyword evidence="3" id="KW-0201">Cytochrome c-type biogenesis</keyword>
<feature type="domain" description="ABC transporter" evidence="7">
    <location>
        <begin position="6"/>
        <end position="190"/>
    </location>
</feature>
<keyword evidence="9" id="KW-1185">Reference proteome</keyword>
<gene>
    <name evidence="8" type="primary">ccmA</name>
    <name evidence="8" type="ORF">F3168_07760</name>
</gene>
<evidence type="ECO:0000259" key="7">
    <source>
        <dbReference type="PROSITE" id="PS50893"/>
    </source>
</evidence>
<dbReference type="Proteomes" id="UP000481327">
    <property type="component" value="Unassembled WGS sequence"/>
</dbReference>
<reference evidence="8 9" key="1">
    <citation type="submission" date="2019-09" db="EMBL/GenBank/DDBJ databases">
        <title>Polymorphobacter sp. isolated from a lake in China.</title>
        <authorList>
            <person name="Liu Z."/>
        </authorList>
    </citation>
    <scope>NUCLEOTIDE SEQUENCE [LARGE SCALE GENOMIC DNA]</scope>
    <source>
        <strain evidence="8 9">D40P</strain>
    </source>
</reference>
<evidence type="ECO:0000313" key="8">
    <source>
        <dbReference type="EMBL" id="MQT17156.1"/>
    </source>
</evidence>
<dbReference type="GO" id="GO:0022857">
    <property type="term" value="F:transmembrane transporter activity"/>
    <property type="evidence" value="ECO:0007669"/>
    <property type="project" value="InterPro"/>
</dbReference>
<keyword evidence="1" id="KW-0813">Transport</keyword>
<protein>
    <submittedName>
        <fullName evidence="8">Heme ABC exporter ATP-binding protein CcmA</fullName>
    </submittedName>
</protein>
<dbReference type="Pfam" id="PF00005">
    <property type="entry name" value="ABC_tran"/>
    <property type="match status" value="1"/>
</dbReference>
<dbReference type="EMBL" id="WIOL01000002">
    <property type="protein sequence ID" value="MQT17156.1"/>
    <property type="molecule type" value="Genomic_DNA"/>
</dbReference>
<dbReference type="SMART" id="SM00382">
    <property type="entry name" value="AAA"/>
    <property type="match status" value="1"/>
</dbReference>
<name>A0A7C9GPU2_9SPHN</name>
<dbReference type="NCBIfam" id="TIGR01189">
    <property type="entry name" value="ccmA"/>
    <property type="match status" value="1"/>
</dbReference>
<dbReference type="PROSITE" id="PS50893">
    <property type="entry name" value="ABC_TRANSPORTER_2"/>
    <property type="match status" value="1"/>
</dbReference>
<keyword evidence="2" id="KW-0547">Nucleotide-binding</keyword>
<dbReference type="Gene3D" id="3.40.50.300">
    <property type="entry name" value="P-loop containing nucleotide triphosphate hydrolases"/>
    <property type="match status" value="1"/>
</dbReference>
<organism evidence="8 9">
    <name type="scientific">Sandarakinorhabdus fusca</name>
    <dbReference type="NCBI Taxonomy" id="1439888"/>
    <lineage>
        <taxon>Bacteria</taxon>
        <taxon>Pseudomonadati</taxon>
        <taxon>Pseudomonadota</taxon>
        <taxon>Alphaproteobacteria</taxon>
        <taxon>Sphingomonadales</taxon>
        <taxon>Sphingosinicellaceae</taxon>
        <taxon>Sandarakinorhabdus</taxon>
    </lineage>
</organism>
<evidence type="ECO:0000256" key="4">
    <source>
        <dbReference type="ARBA" id="ARBA00022840"/>
    </source>
</evidence>
<accession>A0A7C9GPU2</accession>
<dbReference type="GO" id="GO:0016887">
    <property type="term" value="F:ATP hydrolysis activity"/>
    <property type="evidence" value="ECO:0007669"/>
    <property type="project" value="InterPro"/>
</dbReference>
<evidence type="ECO:0000256" key="1">
    <source>
        <dbReference type="ARBA" id="ARBA00022448"/>
    </source>
</evidence>
<dbReference type="RefSeq" id="WP_152577573.1">
    <property type="nucleotide sequence ID" value="NZ_JAATJI010000001.1"/>
</dbReference>
<dbReference type="InterPro" id="IPR027417">
    <property type="entry name" value="P-loop_NTPase"/>
</dbReference>
<comment type="caution">
    <text evidence="8">The sequence shown here is derived from an EMBL/GenBank/DDBJ whole genome shotgun (WGS) entry which is preliminary data.</text>
</comment>
<dbReference type="InterPro" id="IPR005895">
    <property type="entry name" value="ABC_transptr_haem_export_CcmA"/>
</dbReference>
<dbReference type="PANTHER" id="PTHR43499">
    <property type="entry name" value="ABC TRANSPORTER I FAMILY MEMBER 1"/>
    <property type="match status" value="1"/>
</dbReference>
<evidence type="ECO:0000256" key="6">
    <source>
        <dbReference type="ARBA" id="ARBA00023136"/>
    </source>
</evidence>
<dbReference type="PANTHER" id="PTHR43499:SF1">
    <property type="entry name" value="ABC TRANSPORTER I FAMILY MEMBER 1"/>
    <property type="match status" value="1"/>
</dbReference>
<dbReference type="InterPro" id="IPR003439">
    <property type="entry name" value="ABC_transporter-like_ATP-bd"/>
</dbReference>
<sequence>MPPDPLTVTDLACRRGDRLLFSGLSFRVEPGAALTLEGPNGSGKSSLLRILAGLLAPAEGTIDGGGARGYLGHDAALKPAMTLGAELAHWARLDGGLARLPAAMAAVNVAGLADVPCRHLSSGQRRRAGLARVIASGAALWLLDEPTAGLDTASSALLADAMAGHRAAGGMVVAAVHGDIGLAAPATLRLG</sequence>
<dbReference type="InterPro" id="IPR003593">
    <property type="entry name" value="AAA+_ATPase"/>
</dbReference>
<keyword evidence="6" id="KW-0472">Membrane</keyword>
<dbReference type="SUPFAM" id="SSF52540">
    <property type="entry name" value="P-loop containing nucleoside triphosphate hydrolases"/>
    <property type="match status" value="1"/>
</dbReference>
<dbReference type="InterPro" id="IPR017871">
    <property type="entry name" value="ABC_transporter-like_CS"/>
</dbReference>
<dbReference type="GO" id="GO:0017004">
    <property type="term" value="P:cytochrome complex assembly"/>
    <property type="evidence" value="ECO:0007669"/>
    <property type="project" value="UniProtKB-KW"/>
</dbReference>
<proteinExistence type="predicted"/>
<evidence type="ECO:0000256" key="3">
    <source>
        <dbReference type="ARBA" id="ARBA00022748"/>
    </source>
</evidence>
<keyword evidence="5" id="KW-1278">Translocase</keyword>
<dbReference type="GO" id="GO:0005524">
    <property type="term" value="F:ATP binding"/>
    <property type="evidence" value="ECO:0007669"/>
    <property type="project" value="UniProtKB-KW"/>
</dbReference>
<evidence type="ECO:0000256" key="2">
    <source>
        <dbReference type="ARBA" id="ARBA00022741"/>
    </source>
</evidence>
<dbReference type="PROSITE" id="PS00211">
    <property type="entry name" value="ABC_TRANSPORTER_1"/>
    <property type="match status" value="1"/>
</dbReference>
<evidence type="ECO:0000256" key="5">
    <source>
        <dbReference type="ARBA" id="ARBA00022967"/>
    </source>
</evidence>
<keyword evidence="4 8" id="KW-0067">ATP-binding</keyword>